<accession>K4AN14</accession>
<dbReference type="InParanoid" id="K4AN14"/>
<evidence type="ECO:0000256" key="1">
    <source>
        <dbReference type="SAM" id="MobiDB-lite"/>
    </source>
</evidence>
<feature type="region of interest" description="Disordered" evidence="1">
    <location>
        <begin position="1"/>
        <end position="23"/>
    </location>
</feature>
<reference evidence="2" key="2">
    <citation type="submission" date="2018-08" db="UniProtKB">
        <authorList>
            <consortium name="EnsemblPlants"/>
        </authorList>
    </citation>
    <scope>IDENTIFICATION</scope>
    <source>
        <strain evidence="2">Yugu1</strain>
    </source>
</reference>
<dbReference type="HOGENOM" id="CLU_3352014_0_0_1"/>
<protein>
    <submittedName>
        <fullName evidence="2">Uncharacterized protein</fullName>
    </submittedName>
</protein>
<organism evidence="2 3">
    <name type="scientific">Setaria italica</name>
    <name type="common">Foxtail millet</name>
    <name type="synonym">Panicum italicum</name>
    <dbReference type="NCBI Taxonomy" id="4555"/>
    <lineage>
        <taxon>Eukaryota</taxon>
        <taxon>Viridiplantae</taxon>
        <taxon>Streptophyta</taxon>
        <taxon>Embryophyta</taxon>
        <taxon>Tracheophyta</taxon>
        <taxon>Spermatophyta</taxon>
        <taxon>Magnoliopsida</taxon>
        <taxon>Liliopsida</taxon>
        <taxon>Poales</taxon>
        <taxon>Poaceae</taxon>
        <taxon>PACMAD clade</taxon>
        <taxon>Panicoideae</taxon>
        <taxon>Panicodae</taxon>
        <taxon>Paniceae</taxon>
        <taxon>Cenchrinae</taxon>
        <taxon>Setaria</taxon>
    </lineage>
</organism>
<dbReference type="EMBL" id="AGNK02005602">
    <property type="status" value="NOT_ANNOTATED_CDS"/>
    <property type="molecule type" value="Genomic_DNA"/>
</dbReference>
<name>K4AN14_SETIT</name>
<keyword evidence="3" id="KW-1185">Reference proteome</keyword>
<proteinExistence type="predicted"/>
<evidence type="ECO:0000313" key="2">
    <source>
        <dbReference type="EnsemblPlants" id="KQK89011"/>
    </source>
</evidence>
<sequence>MKFQRVAPTSGPGDSTLYPVAEPPLPVFRLGSEMSKT</sequence>
<dbReference type="EnsemblPlants" id="KQK89011">
    <property type="protein sequence ID" value="KQK89011"/>
    <property type="gene ID" value="SETIT_040310mg"/>
</dbReference>
<dbReference type="Gramene" id="KQK89011">
    <property type="protein sequence ID" value="KQK89011"/>
    <property type="gene ID" value="SETIT_040310mg"/>
</dbReference>
<dbReference type="Proteomes" id="UP000004995">
    <property type="component" value="Unassembled WGS sequence"/>
</dbReference>
<evidence type="ECO:0000313" key="3">
    <source>
        <dbReference type="Proteomes" id="UP000004995"/>
    </source>
</evidence>
<reference evidence="3" key="1">
    <citation type="journal article" date="2012" name="Nat. Biotechnol.">
        <title>Reference genome sequence of the model plant Setaria.</title>
        <authorList>
            <person name="Bennetzen J.L."/>
            <person name="Schmutz J."/>
            <person name="Wang H."/>
            <person name="Percifield R."/>
            <person name="Hawkins J."/>
            <person name="Pontaroli A.C."/>
            <person name="Estep M."/>
            <person name="Feng L."/>
            <person name="Vaughn J.N."/>
            <person name="Grimwood J."/>
            <person name="Jenkins J."/>
            <person name="Barry K."/>
            <person name="Lindquist E."/>
            <person name="Hellsten U."/>
            <person name="Deshpande S."/>
            <person name="Wang X."/>
            <person name="Wu X."/>
            <person name="Mitros T."/>
            <person name="Triplett J."/>
            <person name="Yang X."/>
            <person name="Ye C.Y."/>
            <person name="Mauro-Herrera M."/>
            <person name="Wang L."/>
            <person name="Li P."/>
            <person name="Sharma M."/>
            <person name="Sharma R."/>
            <person name="Ronald P.C."/>
            <person name="Panaud O."/>
            <person name="Kellogg E.A."/>
            <person name="Brutnell T.P."/>
            <person name="Doust A.N."/>
            <person name="Tuskan G.A."/>
            <person name="Rokhsar D."/>
            <person name="Devos K.M."/>
        </authorList>
    </citation>
    <scope>NUCLEOTIDE SEQUENCE [LARGE SCALE GENOMIC DNA]</scope>
    <source>
        <strain evidence="3">cv. Yugu1</strain>
    </source>
</reference>
<dbReference type="AlphaFoldDB" id="K4AN14"/>